<evidence type="ECO:0000256" key="6">
    <source>
        <dbReference type="ARBA" id="ARBA00023128"/>
    </source>
</evidence>
<reference evidence="11 12" key="1">
    <citation type="submission" date="2013-02" db="EMBL/GenBank/DDBJ databases">
        <title>The Genome Annotation of Plasmodium falciparum MaliPS096_E11.</title>
        <authorList>
            <consortium name="The Broad Institute Genome Sequencing Platform"/>
            <consortium name="The Broad Institute Genome Sequencing Center for Infectious Disease"/>
            <person name="Neafsey D."/>
            <person name="Hoffman S."/>
            <person name="Volkman S."/>
            <person name="Rosenthal P."/>
            <person name="Walker B."/>
            <person name="Young S.K."/>
            <person name="Zeng Q."/>
            <person name="Gargeya S."/>
            <person name="Fitzgerald M."/>
            <person name="Haas B."/>
            <person name="Abouelleil A."/>
            <person name="Allen A.W."/>
            <person name="Alvarado L."/>
            <person name="Arachchi H.M."/>
            <person name="Berlin A.M."/>
            <person name="Chapman S.B."/>
            <person name="Gainer-Dewar J."/>
            <person name="Goldberg J."/>
            <person name="Griggs A."/>
            <person name="Gujja S."/>
            <person name="Hansen M."/>
            <person name="Howarth C."/>
            <person name="Imamovic A."/>
            <person name="Ireland A."/>
            <person name="Larimer J."/>
            <person name="McCowan C."/>
            <person name="Murphy C."/>
            <person name="Pearson M."/>
            <person name="Poon T.W."/>
            <person name="Priest M."/>
            <person name="Roberts A."/>
            <person name="Saif S."/>
            <person name="Shea T."/>
            <person name="Sisk P."/>
            <person name="Sykes S."/>
            <person name="Wortman J."/>
            <person name="Nusbaum C."/>
            <person name="Birren B."/>
        </authorList>
    </citation>
    <scope>NUCLEOTIDE SEQUENCE [LARGE SCALE GENOMIC DNA]</scope>
    <source>
        <strain evidence="11 12">MaliPS096_E11</strain>
    </source>
</reference>
<reference evidence="11 12" key="2">
    <citation type="submission" date="2013-02" db="EMBL/GenBank/DDBJ databases">
        <title>The Genome Sequence of Plasmodium falciparum MaliPS096_E11.</title>
        <authorList>
            <consortium name="The Broad Institute Genome Sequencing Platform"/>
            <consortium name="The Broad Institute Genome Sequencing Center for Infectious Disease"/>
            <person name="Neafsey D."/>
            <person name="Cheeseman I."/>
            <person name="Volkman S."/>
            <person name="Adams J."/>
            <person name="Walker B."/>
            <person name="Young S.K."/>
            <person name="Zeng Q."/>
            <person name="Gargeya S."/>
            <person name="Fitzgerald M."/>
            <person name="Haas B."/>
            <person name="Abouelleil A."/>
            <person name="Alvarado L."/>
            <person name="Arachchi H.M."/>
            <person name="Berlin A.M."/>
            <person name="Chapman S.B."/>
            <person name="Dewar J."/>
            <person name="Goldberg J."/>
            <person name="Griggs A."/>
            <person name="Gujja S."/>
            <person name="Hansen M."/>
            <person name="Howarth C."/>
            <person name="Imamovic A."/>
            <person name="Larimer J."/>
            <person name="McCowan C."/>
            <person name="Murphy C."/>
            <person name="Neiman D."/>
            <person name="Pearson M."/>
            <person name="Priest M."/>
            <person name="Roberts A."/>
            <person name="Saif S."/>
            <person name="Shea T."/>
            <person name="Sisk P."/>
            <person name="Sykes S."/>
            <person name="Wortman J."/>
            <person name="Nusbaum C."/>
            <person name="Birren B."/>
        </authorList>
    </citation>
    <scope>NUCLEOTIDE SEQUENCE [LARGE SCALE GENOMIC DNA]</scope>
    <source>
        <strain evidence="11 12">MaliPS096_E11</strain>
    </source>
</reference>
<evidence type="ECO:0000256" key="4">
    <source>
        <dbReference type="ARBA" id="ARBA00022692"/>
    </source>
</evidence>
<dbReference type="PANTHER" id="PTHR45758:SF19">
    <property type="entry name" value="CARRIER PROTEIN, PUTATIVE-RELATED"/>
    <property type="match status" value="1"/>
</dbReference>
<dbReference type="Pfam" id="PF00153">
    <property type="entry name" value="Mito_carr"/>
    <property type="match status" value="3"/>
</dbReference>
<dbReference type="GO" id="GO:0015093">
    <property type="term" value="F:ferrous iron transmembrane transporter activity"/>
    <property type="evidence" value="ECO:0007669"/>
    <property type="project" value="TreeGrafter"/>
</dbReference>
<dbReference type="Gene3D" id="1.50.40.10">
    <property type="entry name" value="Mitochondrial carrier domain"/>
    <property type="match status" value="1"/>
</dbReference>
<evidence type="ECO:0000256" key="1">
    <source>
        <dbReference type="ARBA" id="ARBA00004225"/>
    </source>
</evidence>
<keyword evidence="5 10" id="KW-1133">Transmembrane helix</keyword>
<dbReference type="InterPro" id="IPR023395">
    <property type="entry name" value="MCP_dom_sf"/>
</dbReference>
<evidence type="ECO:0000256" key="2">
    <source>
        <dbReference type="ARBA" id="ARBA00006375"/>
    </source>
</evidence>
<feature type="repeat" description="Solcar" evidence="8">
    <location>
        <begin position="8"/>
        <end position="114"/>
    </location>
</feature>
<evidence type="ECO:0000256" key="8">
    <source>
        <dbReference type="PROSITE-ProRule" id="PRU00282"/>
    </source>
</evidence>
<organism evidence="11 12">
    <name type="scientific">Plasmodium falciparum MaliPS096_E11</name>
    <dbReference type="NCBI Taxonomy" id="1036727"/>
    <lineage>
        <taxon>Eukaryota</taxon>
        <taxon>Sar</taxon>
        <taxon>Alveolata</taxon>
        <taxon>Apicomplexa</taxon>
        <taxon>Aconoidasida</taxon>
        <taxon>Haemosporida</taxon>
        <taxon>Plasmodiidae</taxon>
        <taxon>Plasmodium</taxon>
        <taxon>Plasmodium (Laverania)</taxon>
    </lineage>
</organism>
<keyword evidence="6" id="KW-0496">Mitochondrion</keyword>
<dbReference type="EMBL" id="KI925475">
    <property type="protein sequence ID" value="ETW51863.1"/>
    <property type="molecule type" value="Genomic_DNA"/>
</dbReference>
<dbReference type="SUPFAM" id="SSF103506">
    <property type="entry name" value="Mitochondrial carrier"/>
    <property type="match status" value="1"/>
</dbReference>
<keyword evidence="4 8" id="KW-0812">Transmembrane</keyword>
<dbReference type="Proteomes" id="UP000030699">
    <property type="component" value="Unassembled WGS sequence"/>
</dbReference>
<feature type="transmembrane region" description="Helical" evidence="10">
    <location>
        <begin position="89"/>
        <end position="111"/>
    </location>
</feature>
<evidence type="ECO:0000256" key="5">
    <source>
        <dbReference type="ARBA" id="ARBA00022989"/>
    </source>
</evidence>
<evidence type="ECO:0000256" key="3">
    <source>
        <dbReference type="ARBA" id="ARBA00022448"/>
    </source>
</evidence>
<protein>
    <recommendedName>
        <fullName evidence="13">Mitochondrial carrier protein</fullName>
    </recommendedName>
</protein>
<comment type="subcellular location">
    <subcellularLocation>
        <location evidence="1">Mitochondrion membrane</location>
        <topology evidence="1">Multi-pass membrane protein</topology>
    </subcellularLocation>
</comment>
<evidence type="ECO:0000256" key="9">
    <source>
        <dbReference type="RuleBase" id="RU000488"/>
    </source>
</evidence>
<dbReference type="OrthoDB" id="250329at2759"/>
<sequence>MDDADNKHIVFDTFMGSIIGCTISKIVLYPLDTIKINKQIYKQPIEKGNNEYKKNLLTYIQNKNKNKNKNTIFLYNFIKTYGFKDLYKGFTFSSLTTIPATCLYFCCFEYLKLKKLQYNNVFQEKGIINDKSNKNDDLNFISYFSLAFLSEAISCIIFVPIDVIKERLQAQKYLQLKEHKTTSKLIKEYIYKQGLSRLYRGYISTCLSYGMFCGSFFFFQSIGHKIMNQLDIESSHYNNLKLNLACSFISGFISSPLDIIRIRYQLQEKDKTFFYYKNFMDGLKKLCREDNRRIYNLFKGNFYRCCLLSLSMTINVSVIEMYKKYMISKKSQ</sequence>
<evidence type="ECO:0000256" key="7">
    <source>
        <dbReference type="ARBA" id="ARBA00023136"/>
    </source>
</evidence>
<evidence type="ECO:0000256" key="10">
    <source>
        <dbReference type="SAM" id="Phobius"/>
    </source>
</evidence>
<dbReference type="GO" id="GO:0048250">
    <property type="term" value="P:iron import into the mitochondrion"/>
    <property type="evidence" value="ECO:0007669"/>
    <property type="project" value="TreeGrafter"/>
</dbReference>
<evidence type="ECO:0000313" key="12">
    <source>
        <dbReference type="Proteomes" id="UP000030699"/>
    </source>
</evidence>
<dbReference type="GO" id="GO:0031966">
    <property type="term" value="C:mitochondrial membrane"/>
    <property type="evidence" value="ECO:0007669"/>
    <property type="project" value="UniProtKB-SubCell"/>
</dbReference>
<proteinExistence type="inferred from homology"/>
<feature type="transmembrane region" description="Helical" evidence="10">
    <location>
        <begin position="302"/>
        <end position="322"/>
    </location>
</feature>
<feature type="repeat" description="Solcar" evidence="8">
    <location>
        <begin position="138"/>
        <end position="226"/>
    </location>
</feature>
<keyword evidence="3 9" id="KW-0813">Transport</keyword>
<feature type="transmembrane region" description="Helical" evidence="10">
    <location>
        <begin position="140"/>
        <end position="164"/>
    </location>
</feature>
<evidence type="ECO:0000313" key="11">
    <source>
        <dbReference type="EMBL" id="ETW51863.1"/>
    </source>
</evidence>
<feature type="transmembrane region" description="Helical" evidence="10">
    <location>
        <begin position="202"/>
        <end position="222"/>
    </location>
</feature>
<evidence type="ECO:0008006" key="13">
    <source>
        <dbReference type="Google" id="ProtNLM"/>
    </source>
</evidence>
<gene>
    <name evidence="11" type="ORF">PFMALIP_00066</name>
</gene>
<dbReference type="PANTHER" id="PTHR45758">
    <property type="entry name" value="MITOFERRIN-1-RELATED"/>
    <property type="match status" value="1"/>
</dbReference>
<accession>A0A024WXW9</accession>
<dbReference type="InterPro" id="IPR018108">
    <property type="entry name" value="MCP_transmembrane"/>
</dbReference>
<dbReference type="PROSITE" id="PS50920">
    <property type="entry name" value="SOLCAR"/>
    <property type="match status" value="2"/>
</dbReference>
<name>A0A024WXW9_PLAFA</name>
<comment type="similarity">
    <text evidence="2 9">Belongs to the mitochondrial carrier (TC 2.A.29) family.</text>
</comment>
<dbReference type="AlphaFoldDB" id="A0A024WXW9"/>
<keyword evidence="7 8" id="KW-0472">Membrane</keyword>